<sequence>MRRCLGAAFGVVLVAALLGAAARAQPVAYPDRPVQVVVSWQAGGVVDTIGRALAQAMSDASGGQFVVVNRDGASGIVGAQAVAAARPDGLMIGFGPITPITTAAHTIRNVPFSVDSFDYVCKVFENVLTVSVADASPFRTLPELIAAIRARPDAMTYGHFGTNSLGHLSFANIVGGLSLRVVDVPFRGEVPIYPEMLAGRLDFGIGTVGGARGKPVRLLAVFGDSRSRAAPEVPSTRELGLPTLQPVLAGITLPRGTPPAIAERLDALCRQATEAASFQAVMGRLGEPILYTDRAGFTAAAQRDNADKAAVVRALGLMPQ</sequence>
<dbReference type="RefSeq" id="WP_211850842.1">
    <property type="nucleotide sequence ID" value="NZ_JAAGBB010000002.1"/>
</dbReference>
<dbReference type="Gene3D" id="3.40.190.10">
    <property type="entry name" value="Periplasmic binding protein-like II"/>
    <property type="match status" value="1"/>
</dbReference>
<reference evidence="4" key="1">
    <citation type="journal article" date="2021" name="Syst. Appl. Microbiol.">
        <title>Roseomonas hellenica sp. nov., isolated from roots of wild-growing Alkanna tinctoria.</title>
        <authorList>
            <person name="Rat A."/>
            <person name="Naranjo H.D."/>
            <person name="Lebbe L."/>
            <person name="Cnockaert M."/>
            <person name="Krigas N."/>
            <person name="Grigoriadou K."/>
            <person name="Maloupa E."/>
            <person name="Willems A."/>
        </authorList>
    </citation>
    <scope>NUCLEOTIDE SEQUENCE [LARGE SCALE GENOMIC DNA]</scope>
    <source>
        <strain evidence="4">LMG 31523</strain>
    </source>
</reference>
<dbReference type="PANTHER" id="PTHR42928">
    <property type="entry name" value="TRICARBOXYLATE-BINDING PROTEIN"/>
    <property type="match status" value="1"/>
</dbReference>
<dbReference type="Pfam" id="PF03401">
    <property type="entry name" value="TctC"/>
    <property type="match status" value="1"/>
</dbReference>
<dbReference type="PIRSF" id="PIRSF017082">
    <property type="entry name" value="YflP"/>
    <property type="match status" value="1"/>
</dbReference>
<gene>
    <name evidence="3" type="ORF">GXW71_02700</name>
</gene>
<evidence type="ECO:0000313" key="4">
    <source>
        <dbReference type="Proteomes" id="UP001196870"/>
    </source>
</evidence>
<proteinExistence type="inferred from homology"/>
<evidence type="ECO:0000256" key="2">
    <source>
        <dbReference type="SAM" id="SignalP"/>
    </source>
</evidence>
<keyword evidence="4" id="KW-1185">Reference proteome</keyword>
<name>A0ABS5ESI0_9PROT</name>
<feature type="chain" id="PRO_5045364019" evidence="2">
    <location>
        <begin position="25"/>
        <end position="320"/>
    </location>
</feature>
<accession>A0ABS5ESI0</accession>
<comment type="similarity">
    <text evidence="1">Belongs to the UPF0065 (bug) family.</text>
</comment>
<comment type="caution">
    <text evidence="3">The sequence shown here is derived from an EMBL/GenBank/DDBJ whole genome shotgun (WGS) entry which is preliminary data.</text>
</comment>
<evidence type="ECO:0000256" key="1">
    <source>
        <dbReference type="ARBA" id="ARBA00006987"/>
    </source>
</evidence>
<organism evidence="3 4">
    <name type="scientific">Plastoroseomonas hellenica</name>
    <dbReference type="NCBI Taxonomy" id="2687306"/>
    <lineage>
        <taxon>Bacteria</taxon>
        <taxon>Pseudomonadati</taxon>
        <taxon>Pseudomonadota</taxon>
        <taxon>Alphaproteobacteria</taxon>
        <taxon>Acetobacterales</taxon>
        <taxon>Acetobacteraceae</taxon>
        <taxon>Plastoroseomonas</taxon>
    </lineage>
</organism>
<evidence type="ECO:0000313" key="3">
    <source>
        <dbReference type="EMBL" id="MBR0663257.1"/>
    </source>
</evidence>
<dbReference type="Gene3D" id="3.40.190.150">
    <property type="entry name" value="Bordetella uptake gene, domain 1"/>
    <property type="match status" value="1"/>
</dbReference>
<keyword evidence="2" id="KW-0732">Signal</keyword>
<dbReference type="InterPro" id="IPR042100">
    <property type="entry name" value="Bug_dom1"/>
</dbReference>
<dbReference type="EMBL" id="JAAGBB010000002">
    <property type="protein sequence ID" value="MBR0663257.1"/>
    <property type="molecule type" value="Genomic_DNA"/>
</dbReference>
<dbReference type="PANTHER" id="PTHR42928:SF5">
    <property type="entry name" value="BLR1237 PROTEIN"/>
    <property type="match status" value="1"/>
</dbReference>
<dbReference type="InterPro" id="IPR005064">
    <property type="entry name" value="BUG"/>
</dbReference>
<feature type="signal peptide" evidence="2">
    <location>
        <begin position="1"/>
        <end position="24"/>
    </location>
</feature>
<dbReference type="Proteomes" id="UP001196870">
    <property type="component" value="Unassembled WGS sequence"/>
</dbReference>
<dbReference type="CDD" id="cd07012">
    <property type="entry name" value="PBP2_Bug_TTT"/>
    <property type="match status" value="1"/>
</dbReference>
<protein>
    <submittedName>
        <fullName evidence="3">Tripartite tricarboxylate transporter substrate binding protein</fullName>
    </submittedName>
</protein>